<keyword evidence="9" id="KW-1185">Reference proteome</keyword>
<dbReference type="Gene3D" id="3.40.50.2300">
    <property type="match status" value="1"/>
</dbReference>
<keyword evidence="1 6" id="KW-0597">Phosphoprotein</keyword>
<feature type="modified residue" description="4-aspartylphosphate" evidence="6">
    <location>
        <position position="60"/>
    </location>
</feature>
<evidence type="ECO:0000259" key="7">
    <source>
        <dbReference type="PROSITE" id="PS50110"/>
    </source>
</evidence>
<name>A0ABS7U7T2_9ACTN</name>
<reference evidence="8 9" key="1">
    <citation type="submission" date="2021-09" db="EMBL/GenBank/DDBJ databases">
        <title>Whole genome sequence of Nocardioides sp. GBK3QG-3.</title>
        <authorList>
            <person name="Tuo L."/>
        </authorList>
    </citation>
    <scope>NUCLEOTIDE SEQUENCE [LARGE SCALE GENOMIC DNA]</scope>
    <source>
        <strain evidence="8 9">GBK3QG-3</strain>
    </source>
</reference>
<gene>
    <name evidence="8" type="ORF">K8U61_02620</name>
</gene>
<dbReference type="InterPro" id="IPR011006">
    <property type="entry name" value="CheY-like_superfamily"/>
</dbReference>
<evidence type="ECO:0000313" key="9">
    <source>
        <dbReference type="Proteomes" id="UP000780875"/>
    </source>
</evidence>
<keyword evidence="4" id="KW-0238">DNA-binding</keyword>
<dbReference type="PROSITE" id="PS50110">
    <property type="entry name" value="RESPONSE_REGULATORY"/>
    <property type="match status" value="1"/>
</dbReference>
<dbReference type="SUPFAM" id="SSF52172">
    <property type="entry name" value="CheY-like"/>
    <property type="match status" value="1"/>
</dbReference>
<dbReference type="PANTHER" id="PTHR48111:SF1">
    <property type="entry name" value="TWO-COMPONENT RESPONSE REGULATOR ORR33"/>
    <property type="match status" value="1"/>
</dbReference>
<evidence type="ECO:0000256" key="6">
    <source>
        <dbReference type="PROSITE-ProRule" id="PRU00169"/>
    </source>
</evidence>
<feature type="domain" description="Response regulatory" evidence="7">
    <location>
        <begin position="11"/>
        <end position="124"/>
    </location>
</feature>
<keyword evidence="3" id="KW-0805">Transcription regulation</keyword>
<proteinExistence type="predicted"/>
<dbReference type="InterPro" id="IPR036388">
    <property type="entry name" value="WH-like_DNA-bd_sf"/>
</dbReference>
<accession>A0ABS7U7T2</accession>
<evidence type="ECO:0000256" key="3">
    <source>
        <dbReference type="ARBA" id="ARBA00023015"/>
    </source>
</evidence>
<keyword evidence="5" id="KW-0804">Transcription</keyword>
<protein>
    <submittedName>
        <fullName evidence="8">Response regulator</fullName>
    </submittedName>
</protein>
<dbReference type="InterPro" id="IPR016032">
    <property type="entry name" value="Sig_transdc_resp-reg_C-effctor"/>
</dbReference>
<dbReference type="SMART" id="SM00448">
    <property type="entry name" value="REC"/>
    <property type="match status" value="1"/>
</dbReference>
<dbReference type="Pfam" id="PF00072">
    <property type="entry name" value="Response_reg"/>
    <property type="match status" value="1"/>
</dbReference>
<evidence type="ECO:0000313" key="8">
    <source>
        <dbReference type="EMBL" id="MBZ5737043.1"/>
    </source>
</evidence>
<evidence type="ECO:0000256" key="2">
    <source>
        <dbReference type="ARBA" id="ARBA00023012"/>
    </source>
</evidence>
<dbReference type="InterPro" id="IPR039420">
    <property type="entry name" value="WalR-like"/>
</dbReference>
<keyword evidence="2" id="KW-0902">Two-component regulatory system</keyword>
<dbReference type="CDD" id="cd17574">
    <property type="entry name" value="REC_OmpR"/>
    <property type="match status" value="1"/>
</dbReference>
<evidence type="ECO:0000256" key="4">
    <source>
        <dbReference type="ARBA" id="ARBA00023125"/>
    </source>
</evidence>
<comment type="caution">
    <text evidence="8">The sequence shown here is derived from an EMBL/GenBank/DDBJ whole genome shotgun (WGS) entry which is preliminary data.</text>
</comment>
<dbReference type="Proteomes" id="UP000780875">
    <property type="component" value="Unassembled WGS sequence"/>
</dbReference>
<dbReference type="EMBL" id="JAIQZJ010000001">
    <property type="protein sequence ID" value="MBZ5737043.1"/>
    <property type="molecule type" value="Genomic_DNA"/>
</dbReference>
<dbReference type="RefSeq" id="WP_224121408.1">
    <property type="nucleotide sequence ID" value="NZ_JAIQZJ010000001.1"/>
</dbReference>
<evidence type="ECO:0000256" key="1">
    <source>
        <dbReference type="ARBA" id="ARBA00022553"/>
    </source>
</evidence>
<organism evidence="8 9">
    <name type="scientific">Nocardioides mangrovi</name>
    <dbReference type="NCBI Taxonomy" id="2874580"/>
    <lineage>
        <taxon>Bacteria</taxon>
        <taxon>Bacillati</taxon>
        <taxon>Actinomycetota</taxon>
        <taxon>Actinomycetes</taxon>
        <taxon>Propionibacteriales</taxon>
        <taxon>Nocardioidaceae</taxon>
        <taxon>Nocardioides</taxon>
    </lineage>
</organism>
<dbReference type="InterPro" id="IPR001789">
    <property type="entry name" value="Sig_transdc_resp-reg_receiver"/>
</dbReference>
<dbReference type="PANTHER" id="PTHR48111">
    <property type="entry name" value="REGULATOR OF RPOS"/>
    <property type="match status" value="1"/>
</dbReference>
<evidence type="ECO:0000256" key="5">
    <source>
        <dbReference type="ARBA" id="ARBA00023163"/>
    </source>
</evidence>
<dbReference type="Gene3D" id="1.10.10.10">
    <property type="entry name" value="Winged helix-like DNA-binding domain superfamily/Winged helix DNA-binding domain"/>
    <property type="match status" value="1"/>
</dbReference>
<dbReference type="SUPFAM" id="SSF46894">
    <property type="entry name" value="C-terminal effector domain of the bipartite response regulators"/>
    <property type="match status" value="1"/>
</dbReference>
<sequence length="283" mass="31202">MSVQEVAARPVALVIEDDPDVSDLLDTVLTMAGFSVVTAENGLEGIAIAREYEPVLVTTDVAMPEMDGLEATRRIREFSPAYIVVISTRSREDDILAGFAAGADDYLAKPIRPRELRARLAAAGRRPVSEMLPEDVSGWNLAEVERLRADIAAADGDARDLAGMLELGMRFVGDWVEFRGLRIDPDRDIVVIDDREVVLPVEQVDLLEVLLYAGTRMVTSRQVALRLRAETEATATASREDDDRWVEGLVAALRTSLGESVEAPRWFEEVAPGRFRLVRPEGD</sequence>